<comment type="caution">
    <text evidence="1">The sequence shown here is derived from an EMBL/GenBank/DDBJ whole genome shotgun (WGS) entry which is preliminary data.</text>
</comment>
<dbReference type="EMBL" id="JOJR01000025">
    <property type="protein sequence ID" value="RCN50221.1"/>
    <property type="molecule type" value="Genomic_DNA"/>
</dbReference>
<reference evidence="1 2" key="1">
    <citation type="submission" date="2014-10" db="EMBL/GenBank/DDBJ databases">
        <title>Draft genome of the hookworm Ancylostoma caninum.</title>
        <authorList>
            <person name="Mitreva M."/>
        </authorList>
    </citation>
    <scope>NUCLEOTIDE SEQUENCE [LARGE SCALE GENOMIC DNA]</scope>
    <source>
        <strain evidence="1 2">Baltimore</strain>
    </source>
</reference>
<accession>A0A368H0R7</accession>
<protein>
    <submittedName>
        <fullName evidence="1">Uncharacterized protein</fullName>
    </submittedName>
</protein>
<gene>
    <name evidence="1" type="ORF">ANCCAN_03638</name>
</gene>
<evidence type="ECO:0000313" key="2">
    <source>
        <dbReference type="Proteomes" id="UP000252519"/>
    </source>
</evidence>
<evidence type="ECO:0000313" key="1">
    <source>
        <dbReference type="EMBL" id="RCN50221.1"/>
    </source>
</evidence>
<proteinExistence type="predicted"/>
<dbReference type="Proteomes" id="UP000252519">
    <property type="component" value="Unassembled WGS sequence"/>
</dbReference>
<organism evidence="1 2">
    <name type="scientific">Ancylostoma caninum</name>
    <name type="common">Dog hookworm</name>
    <dbReference type="NCBI Taxonomy" id="29170"/>
    <lineage>
        <taxon>Eukaryota</taxon>
        <taxon>Metazoa</taxon>
        <taxon>Ecdysozoa</taxon>
        <taxon>Nematoda</taxon>
        <taxon>Chromadorea</taxon>
        <taxon>Rhabditida</taxon>
        <taxon>Rhabditina</taxon>
        <taxon>Rhabditomorpha</taxon>
        <taxon>Strongyloidea</taxon>
        <taxon>Ancylostomatidae</taxon>
        <taxon>Ancylostomatinae</taxon>
        <taxon>Ancylostoma</taxon>
    </lineage>
</organism>
<keyword evidence="2" id="KW-1185">Reference proteome</keyword>
<dbReference type="AlphaFoldDB" id="A0A368H0R7"/>
<sequence>MSGSHRKKTNITIRVNLAFRQSVILLIIRGKAFAGIRRGAVLSVRAPRHGLTDSTKLRRQTRSLRRRT</sequence>
<name>A0A368H0R7_ANCCA</name>